<keyword evidence="1" id="KW-0805">Transcription regulation</keyword>
<evidence type="ECO:0000256" key="3">
    <source>
        <dbReference type="ARBA" id="ARBA00023163"/>
    </source>
</evidence>
<protein>
    <submittedName>
        <fullName evidence="5">AraC-type DNA-binding protein</fullName>
    </submittedName>
</protein>
<evidence type="ECO:0000313" key="5">
    <source>
        <dbReference type="EMBL" id="SEW52758.1"/>
    </source>
</evidence>
<evidence type="ECO:0000256" key="1">
    <source>
        <dbReference type="ARBA" id="ARBA00023015"/>
    </source>
</evidence>
<dbReference type="AlphaFoldDB" id="A0A1I0S9J1"/>
<evidence type="ECO:0000256" key="2">
    <source>
        <dbReference type="ARBA" id="ARBA00023125"/>
    </source>
</evidence>
<evidence type="ECO:0000259" key="4">
    <source>
        <dbReference type="PROSITE" id="PS01124"/>
    </source>
</evidence>
<dbReference type="InterPro" id="IPR009057">
    <property type="entry name" value="Homeodomain-like_sf"/>
</dbReference>
<name>A0A1I0S9J1_9BACT</name>
<proteinExistence type="predicted"/>
<organism evidence="5 6">
    <name type="scientific">Chitinophaga arvensicola</name>
    <dbReference type="NCBI Taxonomy" id="29529"/>
    <lineage>
        <taxon>Bacteria</taxon>
        <taxon>Pseudomonadati</taxon>
        <taxon>Bacteroidota</taxon>
        <taxon>Chitinophagia</taxon>
        <taxon>Chitinophagales</taxon>
        <taxon>Chitinophagaceae</taxon>
        <taxon>Chitinophaga</taxon>
    </lineage>
</organism>
<dbReference type="GO" id="GO:0043565">
    <property type="term" value="F:sequence-specific DNA binding"/>
    <property type="evidence" value="ECO:0007669"/>
    <property type="project" value="InterPro"/>
</dbReference>
<sequence length="235" mass="26136">MSIALLNIEKGYATFSRSNYTTRKHAHYAIEIVYCTEGDFTITTSEGSYPHLKNVIIPPNLQHSFSCVNATCQLLFLDPLSDIGRYFMQQFQLTSPAHISMNLPELEPFHPTGATDLAQVLENAATGATTGIDSRILQCVDTINAFFADQKLSVAQLSGSSFLSAGRLSHLFKAQLGISVHQYILWKKISLAVLKAEQGYSLTECAHHVGFTDSSHFNKVFYRMFGLKPFFVLKS</sequence>
<dbReference type="InterPro" id="IPR018060">
    <property type="entry name" value="HTH_AraC"/>
</dbReference>
<dbReference type="RefSeq" id="WP_089899572.1">
    <property type="nucleotide sequence ID" value="NZ_FOJG01000002.1"/>
</dbReference>
<reference evidence="6" key="1">
    <citation type="submission" date="2016-10" db="EMBL/GenBank/DDBJ databases">
        <authorList>
            <person name="Varghese N."/>
            <person name="Submissions S."/>
        </authorList>
    </citation>
    <scope>NUCLEOTIDE SEQUENCE [LARGE SCALE GENOMIC DNA]</scope>
    <source>
        <strain evidence="6">DSM 3695</strain>
    </source>
</reference>
<keyword evidence="2 5" id="KW-0238">DNA-binding</keyword>
<keyword evidence="6" id="KW-1185">Reference proteome</keyword>
<dbReference type="OrthoDB" id="636258at2"/>
<evidence type="ECO:0000313" key="6">
    <source>
        <dbReference type="Proteomes" id="UP000199310"/>
    </source>
</evidence>
<dbReference type="Pfam" id="PF12833">
    <property type="entry name" value="HTH_18"/>
    <property type="match status" value="1"/>
</dbReference>
<feature type="domain" description="HTH araC/xylS-type" evidence="4">
    <location>
        <begin position="137"/>
        <end position="235"/>
    </location>
</feature>
<gene>
    <name evidence="5" type="ORF">SAMN04488122_5091</name>
</gene>
<dbReference type="PANTHER" id="PTHR43280:SF2">
    <property type="entry name" value="HTH-TYPE TRANSCRIPTIONAL REGULATOR EXSA"/>
    <property type="match status" value="1"/>
</dbReference>
<keyword evidence="3" id="KW-0804">Transcription</keyword>
<dbReference type="GO" id="GO:0003700">
    <property type="term" value="F:DNA-binding transcription factor activity"/>
    <property type="evidence" value="ECO:0007669"/>
    <property type="project" value="InterPro"/>
</dbReference>
<dbReference type="PROSITE" id="PS01124">
    <property type="entry name" value="HTH_ARAC_FAMILY_2"/>
    <property type="match status" value="1"/>
</dbReference>
<accession>A0A1I0S9J1</accession>
<dbReference type="Proteomes" id="UP000199310">
    <property type="component" value="Unassembled WGS sequence"/>
</dbReference>
<dbReference type="Gene3D" id="1.10.10.60">
    <property type="entry name" value="Homeodomain-like"/>
    <property type="match status" value="1"/>
</dbReference>
<dbReference type="EMBL" id="FOJG01000002">
    <property type="protein sequence ID" value="SEW52758.1"/>
    <property type="molecule type" value="Genomic_DNA"/>
</dbReference>
<dbReference type="SMART" id="SM00342">
    <property type="entry name" value="HTH_ARAC"/>
    <property type="match status" value="1"/>
</dbReference>
<dbReference type="PANTHER" id="PTHR43280">
    <property type="entry name" value="ARAC-FAMILY TRANSCRIPTIONAL REGULATOR"/>
    <property type="match status" value="1"/>
</dbReference>
<dbReference type="SUPFAM" id="SSF46689">
    <property type="entry name" value="Homeodomain-like"/>
    <property type="match status" value="1"/>
</dbReference>
<dbReference type="STRING" id="29529.SAMN04488122_5091"/>